<dbReference type="Pfam" id="PF08373">
    <property type="entry name" value="RAP"/>
    <property type="match status" value="1"/>
</dbReference>
<feature type="domain" description="RAP" evidence="1">
    <location>
        <begin position="892"/>
        <end position="950"/>
    </location>
</feature>
<proteinExistence type="predicted"/>
<evidence type="ECO:0000313" key="3">
    <source>
        <dbReference type="Proteomes" id="UP000030690"/>
    </source>
</evidence>
<dbReference type="AlphaFoldDB" id="A0A024V200"/>
<dbReference type="SMART" id="SM00952">
    <property type="entry name" value="RAP"/>
    <property type="match status" value="1"/>
</dbReference>
<reference evidence="2 3" key="1">
    <citation type="submission" date="2013-02" db="EMBL/GenBank/DDBJ databases">
        <title>The Genome Annotation of Plasmodium falciparum Vietnam Oak-Knoll (FVO).</title>
        <authorList>
            <consortium name="The Broad Institute Genome Sequencing Platform"/>
            <consortium name="The Broad Institute Genome Sequencing Center for Infectious Disease"/>
            <person name="Neafsey D."/>
            <person name="Hoffman S."/>
            <person name="Volkman S."/>
            <person name="Rosenthal P."/>
            <person name="Walker B."/>
            <person name="Young S.K."/>
            <person name="Zeng Q."/>
            <person name="Gargeya S."/>
            <person name="Fitzgerald M."/>
            <person name="Haas B."/>
            <person name="Abouelleil A."/>
            <person name="Allen A.W."/>
            <person name="Alvarado L."/>
            <person name="Arachchi H.M."/>
            <person name="Berlin A.M."/>
            <person name="Chapman S.B."/>
            <person name="Gainer-Dewar J."/>
            <person name="Goldberg J."/>
            <person name="Griggs A."/>
            <person name="Gujja S."/>
            <person name="Hansen M."/>
            <person name="Howarth C."/>
            <person name="Imamovic A."/>
            <person name="Ireland A."/>
            <person name="Larimer J."/>
            <person name="McCowan C."/>
            <person name="Murphy C."/>
            <person name="Pearson M."/>
            <person name="Poon T.W."/>
            <person name="Priest M."/>
            <person name="Roberts A."/>
            <person name="Saif S."/>
            <person name="Shea T."/>
            <person name="Sisk P."/>
            <person name="Sykes S."/>
            <person name="Wortman J."/>
            <person name="Nusbaum C."/>
            <person name="Birren B."/>
        </authorList>
    </citation>
    <scope>NUCLEOTIDE SEQUENCE [LARGE SCALE GENOMIC DNA]</scope>
    <source>
        <strain evidence="3">Vietnam Oak-Knoll (FVO)</strain>
    </source>
</reference>
<gene>
    <name evidence="2" type="ORF">PFFVO_04442</name>
</gene>
<dbReference type="EMBL" id="KI925141">
    <property type="protein sequence ID" value="ETW16582.1"/>
    <property type="molecule type" value="Genomic_DNA"/>
</dbReference>
<evidence type="ECO:0000259" key="1">
    <source>
        <dbReference type="PROSITE" id="PS51286"/>
    </source>
</evidence>
<dbReference type="OrthoDB" id="9985850at2759"/>
<reference evidence="2 3" key="2">
    <citation type="submission" date="2013-02" db="EMBL/GenBank/DDBJ databases">
        <title>The Genome Sequence of Plasmodium falciparum Vietnam Oak-Knoll (FVO).</title>
        <authorList>
            <consortium name="The Broad Institute Genome Sequencing Platform"/>
            <consortium name="The Broad Institute Genome Sequencing Center for Infectious Disease"/>
            <person name="Neafsey D."/>
            <person name="Cheeseman I."/>
            <person name="Volkman S."/>
            <person name="Adams J."/>
            <person name="Walker B."/>
            <person name="Young S.K."/>
            <person name="Zeng Q."/>
            <person name="Gargeya S."/>
            <person name="Fitzgerald M."/>
            <person name="Haas B."/>
            <person name="Abouelleil A."/>
            <person name="Alvarado L."/>
            <person name="Arachchi H.M."/>
            <person name="Berlin A.M."/>
            <person name="Chapman S.B."/>
            <person name="Dewar J."/>
            <person name="Goldberg J."/>
            <person name="Griggs A."/>
            <person name="Gujja S."/>
            <person name="Hansen M."/>
            <person name="Howarth C."/>
            <person name="Imamovic A."/>
            <person name="Larimer J."/>
            <person name="McCowan C."/>
            <person name="Murphy C."/>
            <person name="Neiman D."/>
            <person name="Pearson M."/>
            <person name="Priest M."/>
            <person name="Roberts A."/>
            <person name="Saif S."/>
            <person name="Shea T."/>
            <person name="Sisk P."/>
            <person name="Sykes S."/>
            <person name="Wortman J."/>
            <person name="Nusbaum C."/>
            <person name="Birren B."/>
        </authorList>
    </citation>
    <scope>NUCLEOTIDE SEQUENCE [LARGE SCALE GENOMIC DNA]</scope>
    <source>
        <strain evidence="3">Vietnam Oak-Knoll (FVO)</strain>
    </source>
</reference>
<evidence type="ECO:0000313" key="2">
    <source>
        <dbReference type="EMBL" id="ETW16582.1"/>
    </source>
</evidence>
<accession>A0A024V200</accession>
<protein>
    <recommendedName>
        <fullName evidence="1">RAP domain-containing protein</fullName>
    </recommendedName>
</protein>
<organism evidence="2 3">
    <name type="scientific">Plasmodium falciparum Vietnam Oak-Knoll</name>
    <name type="common">FVO</name>
    <dbReference type="NCBI Taxonomy" id="1036723"/>
    <lineage>
        <taxon>Eukaryota</taxon>
        <taxon>Sar</taxon>
        <taxon>Alveolata</taxon>
        <taxon>Apicomplexa</taxon>
        <taxon>Aconoidasida</taxon>
        <taxon>Haemosporida</taxon>
        <taxon>Plasmodiidae</taxon>
        <taxon>Plasmodium</taxon>
        <taxon>Plasmodium (Laverania)</taxon>
    </lineage>
</organism>
<sequence>MTIIKNRCCLFLNYLNKKSTCILINNNKHGNLNHQKKFIRTSKLSLNVLKRIKSEKNINIKELNKYLTDDNKMNLDIFKKLIYKAKNNNENEQESVENLLLILVLFNKYYPYFENNFYSNLCLDINKNLLNSIKFKIHYLYTSKMLIHTMNILTNLNLVDNVLLEGYMNKCFYFIKNDEYNIEDLIHYLSILNKISIIQKNLYCKKLQSFNWSLIKIICDKLTYNFDHLFMLSDKNNHFSFFIKKNINEQIKNLSNDINNKVNRTYHKINYNEKKSSVIQNKTNVNNILDTPLISQKSYNIIQKNQNKINQEYYNIICNHNVYINNLNRGQNHMKLYNIQEQQENNNCNNNMKNYDHNNNSLYSNTLTIVEKKLLILDTLLSISRSLKDLNYVHLKLTNEIVNKLKNEFLNISDDEDITPYIDNNSVNKIFYIMQCLLYLKLDYHMFYKSVLNMFMNYLPFSNNLIMLFFLLAKNKLFPSKTIHIFDSVFSKNIKQKVYDTNSLIILLESYSIHKYRQSDIIGDILSYFMYSNIEHNIYDKNIDNAKRQLSNNNSNIFLNKKNTFDHNLEMSLYPQDDNIVIKNKNNSYDEKVTKGENKNDPTSFIFSSSHNIIKNNEMDNLIIPDDNQNIKLINKNNNKNNNNTLYNNLYNNQLCQEKLKNIDIKMNNYFTSINISDKVKIFYSLFKLDIYDEGIIYHINNILNNERIHEINFKLLIKLLLGLCYFSFEKVHIYNLIITNLIKYDIILDNVYLTQLKICELAIRTQHVPNVYNHLNKESIEYLNCIKNKQKTIEYHVKSDLQKNVKNILLTFNLTTLEEVTIGPYNVDFVEEDESFFKIPKNYILHQNKHLMKHKHYTNDNNNNSINFQTYVKQNDVNNVTNKFENKHKKLIIEVNGEHHFYKNTKSYISLSKFKHKLLSDLGYVVINIPYFDWAILNTDFDKKAYIKKLINDHCDIQIRNIINLNQKNEHINKKELDEISKTIQKSKEKTDLLTNIENLRKKNKIKFLKKKIKHI</sequence>
<name>A0A024V200_PLAFA</name>
<dbReference type="PROSITE" id="PS51286">
    <property type="entry name" value="RAP"/>
    <property type="match status" value="1"/>
</dbReference>
<dbReference type="Proteomes" id="UP000030690">
    <property type="component" value="Unassembled WGS sequence"/>
</dbReference>
<dbReference type="InterPro" id="IPR013584">
    <property type="entry name" value="RAP"/>
</dbReference>